<keyword evidence="2" id="KW-0808">Transferase</keyword>
<dbReference type="GO" id="GO:0016747">
    <property type="term" value="F:acyltransferase activity, transferring groups other than amino-acyl groups"/>
    <property type="evidence" value="ECO:0007669"/>
    <property type="project" value="InterPro"/>
</dbReference>
<reference evidence="2 3" key="1">
    <citation type="journal article" date="2012" name="J. Bacteriol.">
        <title>Genome sequence of an alkane-degrading bacterium, Alcanivorax pacificus type strain W11-5, isolated from deep sea sediment.</title>
        <authorList>
            <person name="Lai Q."/>
            <person name="Shao Z."/>
        </authorList>
    </citation>
    <scope>NUCLEOTIDE SEQUENCE [LARGE SCALE GENOMIC DNA]</scope>
    <source>
        <strain evidence="2 3">W11-5</strain>
    </source>
</reference>
<evidence type="ECO:0000313" key="2">
    <source>
        <dbReference type="EMBL" id="AJD48301.1"/>
    </source>
</evidence>
<keyword evidence="3" id="KW-1185">Reference proteome</keyword>
<evidence type="ECO:0000313" key="3">
    <source>
        <dbReference type="Proteomes" id="UP000006764"/>
    </source>
</evidence>
<feature type="domain" description="N-acetyltransferase" evidence="1">
    <location>
        <begin position="69"/>
        <end position="218"/>
    </location>
</feature>
<sequence length="227" mass="25195">MRTPPDSSEPAGSIDQLPDQHHGLRRAVAADIPALSAMLARAFSDDPFWRWMAPSGPGYSTRLERAFNAQLKHLAMPGGLVHCLPDHQGAALWSPPGTWNTSLLGHLRYMPDLVRLCGAHRLPQRLYGIQQVQHFHPSAPHFYLQVLAVDPASQGKGLSRQLLEPVLTHCDQAQLPAYLETCNPDNIGVYQHFGFRVCQQLRLPAGGPTAWCLWRSGTSGQRWQPGY</sequence>
<name>A0A0B4XMC2_9GAMM</name>
<organism evidence="2 3">
    <name type="scientific">Isoalcanivorax pacificus W11-5</name>
    <dbReference type="NCBI Taxonomy" id="391936"/>
    <lineage>
        <taxon>Bacteria</taxon>
        <taxon>Pseudomonadati</taxon>
        <taxon>Pseudomonadota</taxon>
        <taxon>Gammaproteobacteria</taxon>
        <taxon>Oceanospirillales</taxon>
        <taxon>Alcanivoracaceae</taxon>
        <taxon>Isoalcanivorax</taxon>
    </lineage>
</organism>
<dbReference type="PROSITE" id="PS51186">
    <property type="entry name" value="GNAT"/>
    <property type="match status" value="1"/>
</dbReference>
<gene>
    <name evidence="2" type="ORF">S7S_09445</name>
</gene>
<dbReference type="CDD" id="cd04301">
    <property type="entry name" value="NAT_SF"/>
    <property type="match status" value="1"/>
</dbReference>
<dbReference type="PANTHER" id="PTHR42791:SF1">
    <property type="entry name" value="N-ACETYLTRANSFERASE DOMAIN-CONTAINING PROTEIN"/>
    <property type="match status" value="1"/>
</dbReference>
<evidence type="ECO:0000259" key="1">
    <source>
        <dbReference type="PROSITE" id="PS51186"/>
    </source>
</evidence>
<dbReference type="EMBL" id="CP004387">
    <property type="protein sequence ID" value="AJD48301.1"/>
    <property type="molecule type" value="Genomic_DNA"/>
</dbReference>
<accession>A0A0B4XMC2</accession>
<dbReference type="Pfam" id="PF00583">
    <property type="entry name" value="Acetyltransf_1"/>
    <property type="match status" value="1"/>
</dbReference>
<dbReference type="SUPFAM" id="SSF55729">
    <property type="entry name" value="Acyl-CoA N-acyltransferases (Nat)"/>
    <property type="match status" value="1"/>
</dbReference>
<protein>
    <submittedName>
        <fullName evidence="2">Puromycin N-acetyltransferase</fullName>
    </submittedName>
</protein>
<dbReference type="AlphaFoldDB" id="A0A0B4XMC2"/>
<dbReference type="STRING" id="391936.S7S_09445"/>
<dbReference type="InterPro" id="IPR016181">
    <property type="entry name" value="Acyl_CoA_acyltransferase"/>
</dbReference>
<proteinExistence type="predicted"/>
<dbReference type="RefSeq" id="WP_008735562.1">
    <property type="nucleotide sequence ID" value="NZ_CP004387.1"/>
</dbReference>
<dbReference type="HOGENOM" id="CLU_060131_7_2_6"/>
<dbReference type="Gene3D" id="3.40.630.30">
    <property type="match status" value="1"/>
</dbReference>
<dbReference type="KEGG" id="apac:S7S_09445"/>
<dbReference type="PANTHER" id="PTHR42791">
    <property type="entry name" value="GNAT FAMILY ACETYLTRANSFERASE"/>
    <property type="match status" value="1"/>
</dbReference>
<dbReference type="InterPro" id="IPR000182">
    <property type="entry name" value="GNAT_dom"/>
</dbReference>
<dbReference type="Proteomes" id="UP000006764">
    <property type="component" value="Chromosome"/>
</dbReference>
<dbReference type="InterPro" id="IPR052523">
    <property type="entry name" value="Trichothecene_AcTrans"/>
</dbReference>